<organism evidence="1 2">
    <name type="scientific">Nocardioides daeguensis</name>
    <dbReference type="NCBI Taxonomy" id="908359"/>
    <lineage>
        <taxon>Bacteria</taxon>
        <taxon>Bacillati</taxon>
        <taxon>Actinomycetota</taxon>
        <taxon>Actinomycetes</taxon>
        <taxon>Propionibacteriales</taxon>
        <taxon>Nocardioidaceae</taxon>
        <taxon>Nocardioides</taxon>
    </lineage>
</organism>
<sequence length="294" mass="32103">MNQLSPHDLVDLADLVGAALERPVRLMAQPGLPGEALLHAYDEQARRVAVVRWAGDESAAPGLLDGATALATLEAHHHTSRLVAPRVLALTAWHGRPLLVHEWCVAPYPGRVPTRPARQDAERVVAELATIADLDHSYAGSLRSRLHALEPSAFGDQLLASLDRLATCHDLDALPRGAWHGSWSRATVAAGPHGTVLVREWDRYGLNRPIGFDTLYFRLDELRGGRRWWGAGSALVDEAPRLLARWHGRVVAESRCIALLLLLELAVRELGEVGPGRAPISWTADWIAPTLFSA</sequence>
<protein>
    <recommendedName>
        <fullName evidence="3">Aminoglycoside phosphotransferase domain-containing protein</fullName>
    </recommendedName>
</protein>
<comment type="caution">
    <text evidence="1">The sequence shown here is derived from an EMBL/GenBank/DDBJ whole genome shotgun (WGS) entry which is preliminary data.</text>
</comment>
<keyword evidence="2" id="KW-1185">Reference proteome</keyword>
<dbReference type="Proteomes" id="UP001500301">
    <property type="component" value="Unassembled WGS sequence"/>
</dbReference>
<dbReference type="RefSeq" id="WP_218234761.1">
    <property type="nucleotide sequence ID" value="NZ_BAABBB010000026.1"/>
</dbReference>
<name>A0ABP6WGA3_9ACTN</name>
<accession>A0ABP6WGA3</accession>
<evidence type="ECO:0000313" key="1">
    <source>
        <dbReference type="EMBL" id="GAA3549842.1"/>
    </source>
</evidence>
<evidence type="ECO:0000313" key="2">
    <source>
        <dbReference type="Proteomes" id="UP001500301"/>
    </source>
</evidence>
<reference evidence="2" key="1">
    <citation type="journal article" date="2019" name="Int. J. Syst. Evol. Microbiol.">
        <title>The Global Catalogue of Microorganisms (GCM) 10K type strain sequencing project: providing services to taxonomists for standard genome sequencing and annotation.</title>
        <authorList>
            <consortium name="The Broad Institute Genomics Platform"/>
            <consortium name="The Broad Institute Genome Sequencing Center for Infectious Disease"/>
            <person name="Wu L."/>
            <person name="Ma J."/>
        </authorList>
    </citation>
    <scope>NUCLEOTIDE SEQUENCE [LARGE SCALE GENOMIC DNA]</scope>
    <source>
        <strain evidence="2">JCM 17460</strain>
    </source>
</reference>
<gene>
    <name evidence="1" type="ORF">GCM10022263_41050</name>
</gene>
<evidence type="ECO:0008006" key="3">
    <source>
        <dbReference type="Google" id="ProtNLM"/>
    </source>
</evidence>
<proteinExistence type="predicted"/>
<dbReference type="EMBL" id="BAABBB010000026">
    <property type="protein sequence ID" value="GAA3549842.1"/>
    <property type="molecule type" value="Genomic_DNA"/>
</dbReference>